<organism evidence="8 9">
    <name type="scientific">Chengkuizengella axinellae</name>
    <dbReference type="NCBI Taxonomy" id="3064388"/>
    <lineage>
        <taxon>Bacteria</taxon>
        <taxon>Bacillati</taxon>
        <taxon>Bacillota</taxon>
        <taxon>Bacilli</taxon>
        <taxon>Bacillales</taxon>
        <taxon>Paenibacillaceae</taxon>
        <taxon>Chengkuizengella</taxon>
    </lineage>
</organism>
<dbReference type="InterPro" id="IPR015500">
    <property type="entry name" value="Peptidase_S8_subtilisin-rel"/>
</dbReference>
<comment type="caution">
    <text evidence="8">The sequence shown here is derived from an EMBL/GenBank/DDBJ whole genome shotgun (WGS) entry which is preliminary data.</text>
</comment>
<feature type="active site" description="Charge relay system" evidence="5">
    <location>
        <position position="322"/>
    </location>
</feature>
<dbReference type="Pfam" id="PF00395">
    <property type="entry name" value="SLH"/>
    <property type="match status" value="3"/>
</dbReference>
<keyword evidence="9" id="KW-1185">Reference proteome</keyword>
<keyword evidence="3 5" id="KW-0378">Hydrolase</keyword>
<dbReference type="SUPFAM" id="SSF52743">
    <property type="entry name" value="Subtilisin-like"/>
    <property type="match status" value="1"/>
</dbReference>
<dbReference type="PROSITE" id="PS00138">
    <property type="entry name" value="SUBTILASE_SER"/>
    <property type="match status" value="1"/>
</dbReference>
<protein>
    <submittedName>
        <fullName evidence="8">S8 family serine peptidase</fullName>
    </submittedName>
</protein>
<dbReference type="Gene3D" id="2.60.120.380">
    <property type="match status" value="3"/>
</dbReference>
<evidence type="ECO:0000259" key="7">
    <source>
        <dbReference type="PROSITE" id="PS51272"/>
    </source>
</evidence>
<evidence type="ECO:0000313" key="8">
    <source>
        <dbReference type="EMBL" id="MDP5276841.1"/>
    </source>
</evidence>
<keyword evidence="2 5" id="KW-0645">Protease</keyword>
<evidence type="ECO:0000256" key="4">
    <source>
        <dbReference type="ARBA" id="ARBA00022825"/>
    </source>
</evidence>
<dbReference type="InterPro" id="IPR023827">
    <property type="entry name" value="Peptidase_S8_Asp-AS"/>
</dbReference>
<dbReference type="Proteomes" id="UP001231941">
    <property type="component" value="Unassembled WGS sequence"/>
</dbReference>
<dbReference type="EMBL" id="JAVAMP010000019">
    <property type="protein sequence ID" value="MDP5276841.1"/>
    <property type="molecule type" value="Genomic_DNA"/>
</dbReference>
<dbReference type="InterPro" id="IPR036852">
    <property type="entry name" value="Peptidase_S8/S53_dom_sf"/>
</dbReference>
<evidence type="ECO:0000256" key="3">
    <source>
        <dbReference type="ARBA" id="ARBA00022801"/>
    </source>
</evidence>
<dbReference type="Gene3D" id="3.40.50.200">
    <property type="entry name" value="Peptidase S8/S53 domain"/>
    <property type="match status" value="1"/>
</dbReference>
<sequence length="913" mass="102033">MKKYKINLVVIVSFLIATIGVQILYTQSYTYAESEYDASQSWLVKWIDSKDEQILSKSEVVEEYADYNISVLKPIEGEDVHNWLNSLNNSSYVEHVQIIASNDEFAALQLYLGNIGAIEAWNTSNENTAITIAIVDTGVDLHHPDLIDNLVEGVNILDRNAPPQDDHGHGTSVAGIVAASGNNGIGVSGILWNANIMPIKALDDTGNGIESDIGEGIRYAVDHGAKVVVLSLGLPTASPYLRDIVQYAEDNDVLIVAASGNDGLQSVQYPAAYPSVLAVGGLHLDKTIHERSNYGQEIDVAAPYIAYTTGLDGTYTVRTGTSVAAPQVAAAAALIWSQYPELKPDQIRNLIRQTAEDVHESGWDEHTGYGLLRIDRALTELAIADIYEENNNKEEAKPLQLDAMMSGALEGDNDEDWFYIESKYDGILKIIFESSSEVDLKDIEMIYHFDDETIIYDLSQQAELSVNADEVGYIQIKYKNQEDREFPYQVTSEFIIEADMYEDNDAQDNAFDITGTNQEILGTFHKINDKDWYVLDVTQEGSLSIELSSNTNRMDLKLTIVNPDGTSMPPIDRGAAGEPEFYYNTVLPGKYYFLVENYEEEGMDSLPIKGNYLFQMTYLPTFVDLNEPNDKAYQTTKLELNSEYKGVFNNDLDEDWFSFSINETKDINIDLSSLPQDQNVTLSVLNSMQNIVFITTNEGQDNIYKQLEGLPSGTYYVKLETSRAFEYQMYTLKVIEKNIDDIFDDIETHWAKEEIAKLWDRGIVNGSDGLFLPDENITRAEAITMVVRAMELNGLESNSSPFIDINEEHWAYESILIANQEDLINGYPDGTFGPNHNLNRVEAVKIIANSLGFEGIDGEVPFNDIPEGYWASGILTQLKTEGLVNGYLDGSFKPTQETSRAEFAVLIYKLLLE</sequence>
<evidence type="ECO:0000313" key="9">
    <source>
        <dbReference type="Proteomes" id="UP001231941"/>
    </source>
</evidence>
<proteinExistence type="inferred from homology"/>
<feature type="domain" description="SLH" evidence="7">
    <location>
        <begin position="738"/>
        <end position="800"/>
    </location>
</feature>
<dbReference type="PANTHER" id="PTHR43806">
    <property type="entry name" value="PEPTIDASE S8"/>
    <property type="match status" value="1"/>
</dbReference>
<reference evidence="8 9" key="1">
    <citation type="submission" date="2023-08" db="EMBL/GenBank/DDBJ databases">
        <authorList>
            <person name="Park J.-S."/>
        </authorList>
    </citation>
    <scope>NUCLEOTIDE SEQUENCE [LARGE SCALE GENOMIC DNA]</scope>
    <source>
        <strain evidence="8 9">2205SS18-9</strain>
    </source>
</reference>
<dbReference type="PRINTS" id="PR00723">
    <property type="entry name" value="SUBTILISIN"/>
</dbReference>
<dbReference type="PROSITE" id="PS51892">
    <property type="entry name" value="SUBTILASE"/>
    <property type="match status" value="1"/>
</dbReference>
<dbReference type="SUPFAM" id="SSF89260">
    <property type="entry name" value="Collagen-binding domain"/>
    <property type="match status" value="2"/>
</dbReference>
<feature type="active site" description="Charge relay system" evidence="5">
    <location>
        <position position="136"/>
    </location>
</feature>
<feature type="active site" description="Charge relay system" evidence="5">
    <location>
        <position position="169"/>
    </location>
</feature>
<evidence type="ECO:0000256" key="5">
    <source>
        <dbReference type="PROSITE-ProRule" id="PRU01240"/>
    </source>
</evidence>
<evidence type="ECO:0000256" key="6">
    <source>
        <dbReference type="RuleBase" id="RU003355"/>
    </source>
</evidence>
<dbReference type="InterPro" id="IPR001119">
    <property type="entry name" value="SLH_dom"/>
</dbReference>
<accession>A0ABT9J5E7</accession>
<name>A0ABT9J5E7_9BACL</name>
<dbReference type="RefSeq" id="WP_305994149.1">
    <property type="nucleotide sequence ID" value="NZ_JAVAMP010000019.1"/>
</dbReference>
<dbReference type="PANTHER" id="PTHR43806:SF11">
    <property type="entry name" value="CEREVISIN-RELATED"/>
    <property type="match status" value="1"/>
</dbReference>
<dbReference type="InterPro" id="IPR050131">
    <property type="entry name" value="Peptidase_S8_subtilisin-like"/>
</dbReference>
<dbReference type="Pfam" id="PF00082">
    <property type="entry name" value="Peptidase_S8"/>
    <property type="match status" value="1"/>
</dbReference>
<dbReference type="InterPro" id="IPR023828">
    <property type="entry name" value="Peptidase_S8_Ser-AS"/>
</dbReference>
<feature type="domain" description="SLH" evidence="7">
    <location>
        <begin position="862"/>
        <end position="913"/>
    </location>
</feature>
<comment type="similarity">
    <text evidence="1 5 6">Belongs to the peptidase S8 family.</text>
</comment>
<evidence type="ECO:0000256" key="2">
    <source>
        <dbReference type="ARBA" id="ARBA00022670"/>
    </source>
</evidence>
<keyword evidence="4 5" id="KW-0720">Serine protease</keyword>
<gene>
    <name evidence="8" type="ORF">Q5Y73_22360</name>
</gene>
<dbReference type="InterPro" id="IPR022398">
    <property type="entry name" value="Peptidase_S8_His-AS"/>
</dbReference>
<dbReference type="InterPro" id="IPR000209">
    <property type="entry name" value="Peptidase_S8/S53_dom"/>
</dbReference>
<dbReference type="PROSITE" id="PS00137">
    <property type="entry name" value="SUBTILASE_HIS"/>
    <property type="match status" value="1"/>
</dbReference>
<dbReference type="PROSITE" id="PS00136">
    <property type="entry name" value="SUBTILASE_ASP"/>
    <property type="match status" value="1"/>
</dbReference>
<feature type="domain" description="SLH" evidence="7">
    <location>
        <begin position="801"/>
        <end position="861"/>
    </location>
</feature>
<dbReference type="PROSITE" id="PS51272">
    <property type="entry name" value="SLH"/>
    <property type="match status" value="3"/>
</dbReference>
<evidence type="ECO:0000256" key="1">
    <source>
        <dbReference type="ARBA" id="ARBA00011073"/>
    </source>
</evidence>